<dbReference type="AlphaFoldDB" id="A0A1W9ZLU9"/>
<reference evidence="2 3" key="1">
    <citation type="submission" date="2016-12" db="EMBL/GenBank/DDBJ databases">
        <title>The new phylogeny of genus Mycobacterium.</title>
        <authorList>
            <person name="Tortoli E."/>
            <person name="Trovato A."/>
            <person name="Cirillo D.M."/>
        </authorList>
    </citation>
    <scope>NUCLEOTIDE SEQUENCE [LARGE SCALE GENOMIC DNA]</scope>
    <source>
        <strain evidence="2 3">DSM 45069</strain>
    </source>
</reference>
<proteinExistence type="predicted"/>
<keyword evidence="3" id="KW-1185">Reference proteome</keyword>
<evidence type="ECO:0000313" key="3">
    <source>
        <dbReference type="Proteomes" id="UP000192707"/>
    </source>
</evidence>
<organism evidence="2 3">
    <name type="scientific">Mycobacterium arosiense ATCC BAA-1401 = DSM 45069</name>
    <dbReference type="NCBI Taxonomy" id="1265311"/>
    <lineage>
        <taxon>Bacteria</taxon>
        <taxon>Bacillati</taxon>
        <taxon>Actinomycetota</taxon>
        <taxon>Actinomycetes</taxon>
        <taxon>Mycobacteriales</taxon>
        <taxon>Mycobacteriaceae</taxon>
        <taxon>Mycobacterium</taxon>
        <taxon>Mycobacterium avium complex (MAC)</taxon>
    </lineage>
</organism>
<gene>
    <name evidence="2" type="ORF">BST14_08135</name>
</gene>
<dbReference type="Proteomes" id="UP000192707">
    <property type="component" value="Unassembled WGS sequence"/>
</dbReference>
<evidence type="ECO:0000313" key="2">
    <source>
        <dbReference type="EMBL" id="ORA18087.1"/>
    </source>
</evidence>
<dbReference type="RefSeq" id="WP_083063987.1">
    <property type="nucleotide sequence ID" value="NZ_MVHG01000012.1"/>
</dbReference>
<name>A0A1W9ZLU9_MYCAI</name>
<feature type="coiled-coil region" evidence="1">
    <location>
        <begin position="57"/>
        <end position="84"/>
    </location>
</feature>
<accession>A0A1W9ZLU9</accession>
<evidence type="ECO:0000256" key="1">
    <source>
        <dbReference type="SAM" id="Coils"/>
    </source>
</evidence>
<protein>
    <submittedName>
        <fullName evidence="2">Uncharacterized protein</fullName>
    </submittedName>
</protein>
<comment type="caution">
    <text evidence="2">The sequence shown here is derived from an EMBL/GenBank/DDBJ whole genome shotgun (WGS) entry which is preliminary data.</text>
</comment>
<keyword evidence="1" id="KW-0175">Coiled coil</keyword>
<dbReference type="EMBL" id="MVHG01000012">
    <property type="protein sequence ID" value="ORA18087.1"/>
    <property type="molecule type" value="Genomic_DNA"/>
</dbReference>
<sequence>MNIRSKKLDEWDIPEDVKQYIRDLRQENGRLRVQLKGKGMQVRPAVDMLPVRTRNELQQLRAENAKWRNRFREAQTELAELKAAQADV</sequence>